<reference evidence="6 7" key="1">
    <citation type="submission" date="2019-06" db="EMBL/GenBank/DDBJ databases">
        <title>Draft genome of Aliikangiella marina GYP-15.</title>
        <authorList>
            <person name="Wang G."/>
        </authorList>
    </citation>
    <scope>NUCLEOTIDE SEQUENCE [LARGE SCALE GENOMIC DNA]</scope>
    <source>
        <strain evidence="6 7">GYP-15</strain>
    </source>
</reference>
<comment type="cofactor">
    <cofactor evidence="1">
        <name>FMN</name>
        <dbReference type="ChEBI" id="CHEBI:58210"/>
    </cofactor>
</comment>
<comment type="similarity">
    <text evidence="4">Belongs to the flavoredoxin family.</text>
</comment>
<dbReference type="RefSeq" id="WP_142941552.1">
    <property type="nucleotide sequence ID" value="NZ_VIKR01000002.1"/>
</dbReference>
<sequence>MIINKQHLETYDTRYRAQLINSLSGFKSANLIGTINEAGQTNLSIVSSVFHIGATPPLVGMIFRPHSVPRHTLENIFEMKTYTINQVSSQIYRGAHQTSARYDRAISEFAAAGLTEEYHDPIPAPFVKESRLKYSLDLREHQILSINDTELVIGEITNIIIDDDAIKQDGYVDIESLATIAVSGLDSYHVTKRISRLSYAKPDKAIENLDIDGHPK</sequence>
<dbReference type="Pfam" id="PF01613">
    <property type="entry name" value="Flavin_Reduct"/>
    <property type="match status" value="1"/>
</dbReference>
<dbReference type="GO" id="GO:0016646">
    <property type="term" value="F:oxidoreductase activity, acting on the CH-NH group of donors, NAD or NADP as acceptor"/>
    <property type="evidence" value="ECO:0007669"/>
    <property type="project" value="UniProtKB-ARBA"/>
</dbReference>
<dbReference type="Gene3D" id="2.30.110.10">
    <property type="entry name" value="Electron Transport, Fmn-binding Protein, Chain A"/>
    <property type="match status" value="1"/>
</dbReference>
<gene>
    <name evidence="6" type="ORF">FLL45_08220</name>
</gene>
<protein>
    <submittedName>
        <fullName evidence="6">Flavin oxidoreductase</fullName>
    </submittedName>
</protein>
<comment type="caution">
    <text evidence="6">The sequence shown here is derived from an EMBL/GenBank/DDBJ whole genome shotgun (WGS) entry which is preliminary data.</text>
</comment>
<feature type="domain" description="Flavin reductase like" evidence="5">
    <location>
        <begin position="31"/>
        <end position="167"/>
    </location>
</feature>
<keyword evidence="7" id="KW-1185">Reference proteome</keyword>
<proteinExistence type="inferred from homology"/>
<keyword evidence="3" id="KW-0288">FMN</keyword>
<evidence type="ECO:0000256" key="2">
    <source>
        <dbReference type="ARBA" id="ARBA00022630"/>
    </source>
</evidence>
<dbReference type="PANTHER" id="PTHR33798">
    <property type="entry name" value="FLAVOPROTEIN OXYGENASE"/>
    <property type="match status" value="1"/>
</dbReference>
<evidence type="ECO:0000259" key="5">
    <source>
        <dbReference type="Pfam" id="PF01613"/>
    </source>
</evidence>
<dbReference type="OrthoDB" id="9785826at2"/>
<dbReference type="PANTHER" id="PTHR33798:SF5">
    <property type="entry name" value="FLAVIN REDUCTASE LIKE DOMAIN-CONTAINING PROTEIN"/>
    <property type="match status" value="1"/>
</dbReference>
<dbReference type="AlphaFoldDB" id="A0A545TCJ0"/>
<dbReference type="Proteomes" id="UP000317839">
    <property type="component" value="Unassembled WGS sequence"/>
</dbReference>
<evidence type="ECO:0000313" key="6">
    <source>
        <dbReference type="EMBL" id="TQV74934.1"/>
    </source>
</evidence>
<dbReference type="EMBL" id="VIKR01000002">
    <property type="protein sequence ID" value="TQV74934.1"/>
    <property type="molecule type" value="Genomic_DNA"/>
</dbReference>
<dbReference type="GO" id="GO:0010181">
    <property type="term" value="F:FMN binding"/>
    <property type="evidence" value="ECO:0007669"/>
    <property type="project" value="InterPro"/>
</dbReference>
<evidence type="ECO:0000256" key="4">
    <source>
        <dbReference type="ARBA" id="ARBA00038054"/>
    </source>
</evidence>
<organism evidence="6 7">
    <name type="scientific">Aliikangiella marina</name>
    <dbReference type="NCBI Taxonomy" id="1712262"/>
    <lineage>
        <taxon>Bacteria</taxon>
        <taxon>Pseudomonadati</taxon>
        <taxon>Pseudomonadota</taxon>
        <taxon>Gammaproteobacteria</taxon>
        <taxon>Oceanospirillales</taxon>
        <taxon>Pleioneaceae</taxon>
        <taxon>Aliikangiella</taxon>
    </lineage>
</organism>
<dbReference type="SUPFAM" id="SSF50475">
    <property type="entry name" value="FMN-binding split barrel"/>
    <property type="match status" value="1"/>
</dbReference>
<dbReference type="InterPro" id="IPR012349">
    <property type="entry name" value="Split_barrel_FMN-bd"/>
</dbReference>
<name>A0A545TCJ0_9GAMM</name>
<evidence type="ECO:0000313" key="7">
    <source>
        <dbReference type="Proteomes" id="UP000317839"/>
    </source>
</evidence>
<keyword evidence="2" id="KW-0285">Flavoprotein</keyword>
<dbReference type="InterPro" id="IPR002563">
    <property type="entry name" value="Flavin_Rdtase-like_dom"/>
</dbReference>
<accession>A0A545TCJ0</accession>
<evidence type="ECO:0000256" key="1">
    <source>
        <dbReference type="ARBA" id="ARBA00001917"/>
    </source>
</evidence>
<evidence type="ECO:0000256" key="3">
    <source>
        <dbReference type="ARBA" id="ARBA00022643"/>
    </source>
</evidence>